<dbReference type="AlphaFoldDB" id="A0A1D1VBK6"/>
<name>A0A1D1VBK6_RAMVA</name>
<dbReference type="Proteomes" id="UP000186922">
    <property type="component" value="Unassembled WGS sequence"/>
</dbReference>
<keyword evidence="4" id="KW-1185">Reference proteome</keyword>
<dbReference type="OrthoDB" id="283424at2759"/>
<feature type="region of interest" description="Disordered" evidence="1">
    <location>
        <begin position="288"/>
        <end position="307"/>
    </location>
</feature>
<protein>
    <recommendedName>
        <fullName evidence="2">Small ribosomal subunit protein mS35 mitochondrial conserved domain-containing protein</fullName>
    </recommendedName>
</protein>
<dbReference type="InterPro" id="IPR039848">
    <property type="entry name" value="Ribosomal_mS35_mt"/>
</dbReference>
<comment type="caution">
    <text evidence="3">The sequence shown here is derived from an EMBL/GenBank/DDBJ whole genome shotgun (WGS) entry which is preliminary data.</text>
</comment>
<dbReference type="EMBL" id="BDGG01000004">
    <property type="protein sequence ID" value="GAU98195.1"/>
    <property type="molecule type" value="Genomic_DNA"/>
</dbReference>
<dbReference type="GO" id="GO:0032543">
    <property type="term" value="P:mitochondrial translation"/>
    <property type="evidence" value="ECO:0007669"/>
    <property type="project" value="InterPro"/>
</dbReference>
<evidence type="ECO:0000256" key="1">
    <source>
        <dbReference type="SAM" id="MobiDB-lite"/>
    </source>
</evidence>
<gene>
    <name evidence="3" type="primary">RvY_09374-1</name>
    <name evidence="3" type="synonym">RvY_09374.1</name>
    <name evidence="3" type="ORF">RvY_09374</name>
</gene>
<dbReference type="STRING" id="947166.A0A1D1VBK6"/>
<dbReference type="GO" id="GO:0005763">
    <property type="term" value="C:mitochondrial small ribosomal subunit"/>
    <property type="evidence" value="ECO:0007669"/>
    <property type="project" value="TreeGrafter"/>
</dbReference>
<evidence type="ECO:0000313" key="4">
    <source>
        <dbReference type="Proteomes" id="UP000186922"/>
    </source>
</evidence>
<feature type="region of interest" description="Disordered" evidence="1">
    <location>
        <begin position="55"/>
        <end position="76"/>
    </location>
</feature>
<evidence type="ECO:0000259" key="2">
    <source>
        <dbReference type="Pfam" id="PF10213"/>
    </source>
</evidence>
<feature type="domain" description="Small ribosomal subunit protein mS35 mitochondrial conserved" evidence="2">
    <location>
        <begin position="167"/>
        <end position="253"/>
    </location>
</feature>
<dbReference type="GO" id="GO:0003735">
    <property type="term" value="F:structural constituent of ribosome"/>
    <property type="evidence" value="ECO:0007669"/>
    <property type="project" value="InterPro"/>
</dbReference>
<proteinExistence type="predicted"/>
<accession>A0A1D1VBK6</accession>
<dbReference type="PANTHER" id="PTHR13490">
    <property type="entry name" value="MITOCHONDRIAL 28S RIBOSOMAL PROTEIN S28"/>
    <property type="match status" value="1"/>
</dbReference>
<dbReference type="InterPro" id="IPR019349">
    <property type="entry name" value="Ribosomal_mS35_mit"/>
</dbReference>
<organism evidence="3 4">
    <name type="scientific">Ramazzottius varieornatus</name>
    <name type="common">Water bear</name>
    <name type="synonym">Tardigrade</name>
    <dbReference type="NCBI Taxonomy" id="947166"/>
    <lineage>
        <taxon>Eukaryota</taxon>
        <taxon>Metazoa</taxon>
        <taxon>Ecdysozoa</taxon>
        <taxon>Tardigrada</taxon>
        <taxon>Eutardigrada</taxon>
        <taxon>Parachela</taxon>
        <taxon>Hypsibioidea</taxon>
        <taxon>Ramazzottiidae</taxon>
        <taxon>Ramazzottius</taxon>
    </lineage>
</organism>
<dbReference type="PANTHER" id="PTHR13490:SF0">
    <property type="entry name" value="SMALL RIBOSOMAL SUBUNIT PROTEIN MS35"/>
    <property type="match status" value="1"/>
</dbReference>
<reference evidence="3 4" key="1">
    <citation type="journal article" date="2016" name="Nat. Commun.">
        <title>Extremotolerant tardigrade genome and improved radiotolerance of human cultured cells by tardigrade-unique protein.</title>
        <authorList>
            <person name="Hashimoto T."/>
            <person name="Horikawa D.D."/>
            <person name="Saito Y."/>
            <person name="Kuwahara H."/>
            <person name="Kozuka-Hata H."/>
            <person name="Shin-I T."/>
            <person name="Minakuchi Y."/>
            <person name="Ohishi K."/>
            <person name="Motoyama A."/>
            <person name="Aizu T."/>
            <person name="Enomoto A."/>
            <person name="Kondo K."/>
            <person name="Tanaka S."/>
            <person name="Hara Y."/>
            <person name="Koshikawa S."/>
            <person name="Sagara H."/>
            <person name="Miura T."/>
            <person name="Yokobori S."/>
            <person name="Miyagawa K."/>
            <person name="Suzuki Y."/>
            <person name="Kubo T."/>
            <person name="Oyama M."/>
            <person name="Kohara Y."/>
            <person name="Fujiyama A."/>
            <person name="Arakawa K."/>
            <person name="Katayama T."/>
            <person name="Toyoda A."/>
            <person name="Kunieda T."/>
        </authorList>
    </citation>
    <scope>NUCLEOTIDE SEQUENCE [LARGE SCALE GENOMIC DNA]</scope>
    <source>
        <strain evidence="3 4">YOKOZUNA-1</strain>
    </source>
</reference>
<sequence>MALAARLSLFSGTATSTTRQTDWIRLFASVPSNLRDEAITEATEFRTLSLNPARKERRKFEERSNRTPDLLPPRSQKMHVDQDWTNVWPTATSFKPSVVPLPVRMGFAYKGANPDKYGNAELMKIPNFLHLTPAAIKKHCAALKKFCTPWPEEIADDAACDRYFPAQVITSTYCHSGTSIRNSKYRIVSYKVPLSRLNLDSHARDKFLRLLGDRYDRHTDQITIITDRCPTRKQNYEYAKYLLTALFHESKKTEPWEHEKAVADFERFKWEGSPSEAAATNTVKEILTSSTASNEPTSEDISPEEVKQFEEVQEYQRAVSDMLNAGEHQDSVERYKDAVKTMLRLGRFS</sequence>
<evidence type="ECO:0000313" key="3">
    <source>
        <dbReference type="EMBL" id="GAU98195.1"/>
    </source>
</evidence>
<dbReference type="Pfam" id="PF10213">
    <property type="entry name" value="MRP-S28"/>
    <property type="match status" value="1"/>
</dbReference>